<name>A0A830EJU3_9CREN</name>
<evidence type="ECO:0000313" key="2">
    <source>
        <dbReference type="EMBL" id="GGI78387.1"/>
    </source>
</evidence>
<reference evidence="4" key="3">
    <citation type="submission" date="2022-09" db="EMBL/GenBank/DDBJ databases">
        <title>Complete genome sequence of Vulcanisaeta souniana.</title>
        <authorList>
            <person name="Kato S."/>
            <person name="Itoh T."/>
            <person name="Ohkuma M."/>
        </authorList>
    </citation>
    <scope>NUCLEOTIDE SEQUENCE [LARGE SCALE GENOMIC DNA]</scope>
    <source>
        <strain evidence="4">JCM 11219</strain>
    </source>
</reference>
<dbReference type="GeneID" id="76207841"/>
<sequence length="232" mass="27179">MRFVNDNGEVITENGEVTDIIYEGTEYYPALPKYYNNTIIRNNSSETFRHIMAIKRAFMPVEGIRDLEDIVRNWVTEFKIILDKAGIPYNERQVVALAMSLRGKWPVKRPTPYEVLECVLDPGCIKYNPGLRRLIENTFNEVFGSLISVQINRVLREWDLENVINVNDVLNKYIDISRVTRFRRRHLYRRTLIELAITAVLLENSDRNTVEDILRELGKEELIKIIDTLYGL</sequence>
<accession>A0A830EJU3</accession>
<reference evidence="2" key="1">
    <citation type="journal article" date="2014" name="Int. J. Syst. Evol. Microbiol.">
        <title>Complete genome sequence of Corynebacterium casei LMG S-19264T (=DSM 44701T), isolated from a smear-ripened cheese.</title>
        <authorList>
            <consortium name="US DOE Joint Genome Institute (JGI-PGF)"/>
            <person name="Walter F."/>
            <person name="Albersmeier A."/>
            <person name="Kalinowski J."/>
            <person name="Ruckert C."/>
        </authorList>
    </citation>
    <scope>NUCLEOTIDE SEQUENCE</scope>
    <source>
        <strain evidence="2">JCM 11219</strain>
    </source>
</reference>
<evidence type="ECO:0000313" key="1">
    <source>
        <dbReference type="EMBL" id="BDR93206.1"/>
    </source>
</evidence>
<proteinExistence type="predicted"/>
<organism evidence="2 3">
    <name type="scientific">Vulcanisaeta souniana JCM 11219</name>
    <dbReference type="NCBI Taxonomy" id="1293586"/>
    <lineage>
        <taxon>Archaea</taxon>
        <taxon>Thermoproteota</taxon>
        <taxon>Thermoprotei</taxon>
        <taxon>Thermoproteales</taxon>
        <taxon>Thermoproteaceae</taxon>
        <taxon>Vulcanisaeta</taxon>
    </lineage>
</organism>
<keyword evidence="4" id="KW-1185">Reference proteome</keyword>
<dbReference type="RefSeq" id="WP_188603306.1">
    <property type="nucleotide sequence ID" value="NZ_AP026830.1"/>
</dbReference>
<dbReference type="EMBL" id="BMNM01000005">
    <property type="protein sequence ID" value="GGI78387.1"/>
    <property type="molecule type" value="Genomic_DNA"/>
</dbReference>
<reference evidence="1" key="4">
    <citation type="journal article" date="2023" name="Microbiol. Resour. Announc.">
        <title>Complete Genome Sequence of Vulcanisaeta souniana Strain IC-059, a Hyperthermophilic Archaeon Isolated from Hot Spring Water in Japan.</title>
        <authorList>
            <person name="Kato S."/>
            <person name="Itoh T."/>
            <person name="Wu L."/>
            <person name="Ma J."/>
            <person name="Ohkuma M."/>
        </authorList>
    </citation>
    <scope>NUCLEOTIDE SEQUENCE</scope>
    <source>
        <strain evidence="1">JCM 11219</strain>
    </source>
</reference>
<reference evidence="2" key="2">
    <citation type="submission" date="2020-09" db="EMBL/GenBank/DDBJ databases">
        <authorList>
            <person name="Sun Q."/>
            <person name="Ohkuma M."/>
        </authorList>
    </citation>
    <scope>NUCLEOTIDE SEQUENCE</scope>
    <source>
        <strain evidence="2">JCM 11219</strain>
    </source>
</reference>
<dbReference type="AlphaFoldDB" id="A0A830EJU3"/>
<evidence type="ECO:0000313" key="4">
    <source>
        <dbReference type="Proteomes" id="UP001060771"/>
    </source>
</evidence>
<dbReference type="EMBL" id="AP026830">
    <property type="protein sequence ID" value="BDR93206.1"/>
    <property type="molecule type" value="Genomic_DNA"/>
</dbReference>
<protein>
    <submittedName>
        <fullName evidence="2">Uncharacterized protein</fullName>
    </submittedName>
</protein>
<evidence type="ECO:0000313" key="3">
    <source>
        <dbReference type="Proteomes" id="UP000657075"/>
    </source>
</evidence>
<dbReference type="Proteomes" id="UP001060771">
    <property type="component" value="Chromosome"/>
</dbReference>
<dbReference type="OrthoDB" id="374980at2157"/>
<dbReference type="Proteomes" id="UP000657075">
    <property type="component" value="Unassembled WGS sequence"/>
</dbReference>
<gene>
    <name evidence="2" type="ORF">GCM10007112_14070</name>
    <name evidence="1" type="ORF">Vsou_22990</name>
</gene>